<dbReference type="PANTHER" id="PTHR30537:SF31">
    <property type="entry name" value="TRANSCRIPTIONAL REGULATOR, LYSR FAMILY"/>
    <property type="match status" value="1"/>
</dbReference>
<gene>
    <name evidence="3" type="ORF">SBA_ch1_20030</name>
</gene>
<organism evidence="3 4">
    <name type="scientific">Sphingomonas bisphenolicum</name>
    <dbReference type="NCBI Taxonomy" id="296544"/>
    <lineage>
        <taxon>Bacteria</taxon>
        <taxon>Pseudomonadati</taxon>
        <taxon>Pseudomonadota</taxon>
        <taxon>Alphaproteobacteria</taxon>
        <taxon>Sphingomonadales</taxon>
        <taxon>Sphingomonadaceae</taxon>
        <taxon>Sphingomonas</taxon>
    </lineage>
</organism>
<evidence type="ECO:0000256" key="1">
    <source>
        <dbReference type="ARBA" id="ARBA00009437"/>
    </source>
</evidence>
<dbReference type="SUPFAM" id="SSF53850">
    <property type="entry name" value="Periplasmic binding protein-like II"/>
    <property type="match status" value="1"/>
</dbReference>
<sequence>MLLQHEGPQLASRIASIDQLATLLALSMTEDVDSIEWHLETDAGEKRIMPTAPRLGCADMAAVRTAAIAGLLVTILPDHICREALSQGPLMRALAAWRGPQGIVHLVFTTRPGLPPAVRALIDHLAAGFLKAVAGGWPRAPII</sequence>
<proteinExistence type="inferred from homology"/>
<dbReference type="InterPro" id="IPR005119">
    <property type="entry name" value="LysR_subst-bd"/>
</dbReference>
<accession>A0ABN5WBZ9</accession>
<evidence type="ECO:0000259" key="2">
    <source>
        <dbReference type="Pfam" id="PF03466"/>
    </source>
</evidence>
<feature type="domain" description="LysR substrate-binding" evidence="2">
    <location>
        <begin position="16"/>
        <end position="127"/>
    </location>
</feature>
<dbReference type="Pfam" id="PF03466">
    <property type="entry name" value="LysR_substrate"/>
    <property type="match status" value="1"/>
</dbReference>
<dbReference type="Gene3D" id="3.40.190.290">
    <property type="match status" value="1"/>
</dbReference>
<dbReference type="RefSeq" id="WP_261934322.1">
    <property type="nucleotide sequence ID" value="NZ_AP018817.1"/>
</dbReference>
<keyword evidence="4" id="KW-1185">Reference proteome</keyword>
<reference evidence="3" key="1">
    <citation type="submission" date="2018-07" db="EMBL/GenBank/DDBJ databases">
        <title>Complete genome sequence of Sphingomonas bisphenolicum strain AO1, a bisphenol A degradative bacterium isolated from Japanese farm field.</title>
        <authorList>
            <person name="Murakami M."/>
            <person name="Koh M."/>
            <person name="Koba S."/>
            <person name="Matsumura Y."/>
        </authorList>
    </citation>
    <scope>NUCLEOTIDE SEQUENCE</scope>
    <source>
        <strain evidence="3">AO1</strain>
    </source>
</reference>
<dbReference type="InterPro" id="IPR058163">
    <property type="entry name" value="LysR-type_TF_proteobact-type"/>
</dbReference>
<comment type="similarity">
    <text evidence="1">Belongs to the LysR transcriptional regulatory family.</text>
</comment>
<name>A0ABN5WBZ9_9SPHN</name>
<evidence type="ECO:0000313" key="4">
    <source>
        <dbReference type="Proteomes" id="UP001059971"/>
    </source>
</evidence>
<evidence type="ECO:0000313" key="3">
    <source>
        <dbReference type="EMBL" id="BBF69803.1"/>
    </source>
</evidence>
<dbReference type="EMBL" id="AP018817">
    <property type="protein sequence ID" value="BBF69803.1"/>
    <property type="molecule type" value="Genomic_DNA"/>
</dbReference>
<dbReference type="Proteomes" id="UP001059971">
    <property type="component" value="Chromosome 1"/>
</dbReference>
<protein>
    <recommendedName>
        <fullName evidence="2">LysR substrate-binding domain-containing protein</fullName>
    </recommendedName>
</protein>
<dbReference type="PANTHER" id="PTHR30537">
    <property type="entry name" value="HTH-TYPE TRANSCRIPTIONAL REGULATOR"/>
    <property type="match status" value="1"/>
</dbReference>